<dbReference type="EMBL" id="NASZ01000004">
    <property type="protein sequence ID" value="MBD0724562.1"/>
    <property type="molecule type" value="Genomic_DNA"/>
</dbReference>
<feature type="chain" id="PRO_5045203419" description="DUF5777 domain-containing protein" evidence="1">
    <location>
        <begin position="19"/>
        <end position="294"/>
    </location>
</feature>
<proteinExistence type="predicted"/>
<keyword evidence="4" id="KW-1185">Reference proteome</keyword>
<evidence type="ECO:0000256" key="1">
    <source>
        <dbReference type="SAM" id="SignalP"/>
    </source>
</evidence>
<keyword evidence="1" id="KW-0732">Signal</keyword>
<feature type="signal peptide" evidence="1">
    <location>
        <begin position="1"/>
        <end position="18"/>
    </location>
</feature>
<gene>
    <name evidence="3" type="ORF">B6A10_05155</name>
</gene>
<organism evidence="3 4">
    <name type="scientific">Flavobacterium pokkalii</name>
    <dbReference type="NCBI Taxonomy" id="1940408"/>
    <lineage>
        <taxon>Bacteria</taxon>
        <taxon>Pseudomonadati</taxon>
        <taxon>Bacteroidota</taxon>
        <taxon>Flavobacteriia</taxon>
        <taxon>Flavobacteriales</taxon>
        <taxon>Flavobacteriaceae</taxon>
        <taxon>Flavobacterium</taxon>
    </lineage>
</organism>
<name>A0ABR7UNU4_9FLAO</name>
<evidence type="ECO:0000313" key="4">
    <source>
        <dbReference type="Proteomes" id="UP000661715"/>
    </source>
</evidence>
<feature type="domain" description="DUF5777" evidence="2">
    <location>
        <begin position="40"/>
        <end position="294"/>
    </location>
</feature>
<dbReference type="Proteomes" id="UP000661715">
    <property type="component" value="Unassembled WGS sequence"/>
</dbReference>
<reference evidence="3 4" key="1">
    <citation type="journal article" date="2020" name="Microbiol. Res.">
        <title>Flavobacterium pokkalii sp. nov., a novel plant growth promoting native rhizobacteria isolated from pokkali rice grown in coastal saline affected agricultural regions of southern India, Kerala.</title>
        <authorList>
            <person name="Menon R.R."/>
            <person name="Kumari S."/>
            <person name="Viver T."/>
            <person name="Rameshkumar N."/>
        </authorList>
    </citation>
    <scope>NUCLEOTIDE SEQUENCE [LARGE SCALE GENOMIC DNA]</scope>
    <source>
        <strain evidence="3 4">L1I52</strain>
    </source>
</reference>
<dbReference type="RefSeq" id="WP_055093548.1">
    <property type="nucleotide sequence ID" value="NZ_NASZ01000004.1"/>
</dbReference>
<dbReference type="Pfam" id="PF19089">
    <property type="entry name" value="DUF5777"/>
    <property type="match status" value="1"/>
</dbReference>
<protein>
    <recommendedName>
        <fullName evidence="2">DUF5777 domain-containing protein</fullName>
    </recommendedName>
</protein>
<dbReference type="InterPro" id="IPR045916">
    <property type="entry name" value="DUF5777"/>
</dbReference>
<evidence type="ECO:0000313" key="3">
    <source>
        <dbReference type="EMBL" id="MBD0724562.1"/>
    </source>
</evidence>
<accession>A0ABR7UNU4</accession>
<evidence type="ECO:0000259" key="2">
    <source>
        <dbReference type="Pfam" id="PF19089"/>
    </source>
</evidence>
<comment type="caution">
    <text evidence="3">The sequence shown here is derived from an EMBL/GenBank/DDBJ whole genome shotgun (WGS) entry which is preliminary data.</text>
</comment>
<sequence length="294" mass="33248">MKIKCAFLVFFFPLFLLAQNDLLKEIDTPSMENTTELSAFKALKIVNFETTKVIGKGDFYLIISHRFDYLDKGFEDFFGLDGAFTQIKFAYGVSDKVTVQAARSGFQKTYDLGVKWLLANQKSDGFPLAVAFFNSIAANTELDKDNYPSLEFQDRLSYVSQLLISRKFTDNFSLEMAPTFFYENFLVEVLDENNNVITPNPQDKAQFALGMGGRYKLSKRFSLNLDYGVHLNRASQSVFKNPLSVGMDIDTGGHIFQILFTNARAMHEAGFLGHTTGDWGKGEISFGFNLIRVF</sequence>